<sequence length="378" mass="41566">MKEPGKGPALLRQYNEKHVLSYLRQHRISSRLDISRALSLSKNTISLIIDDFIAGGWVAEIGVAPSRSSGRPKIHIALQPDKMKAAGIMVERHRLHWAIYNYFTEPLEQKTLALDTADAESVVDGIARLCAWMHRRYPELIGIGVGFPGIIDPRSGYMHISSHLGWRQVDILTALRRSVALPVGVMNIVKAAALVSRQQENADAANEPTFYLRIAEGIGGTLLTEHGVYYGGSWTAGEVGHLNVAPDGPLCTCGQRGCLESLIAFSAVNAELERLQPGLHWESRTQAPALADKVIGRAGELLGKALSQIIHMVNPKTLLIDCVYNASPIFTGQALTMARQHTLPFAYGHTRIRFLPHSFDPAHGLALAMIQRHEHIEL</sequence>
<reference evidence="2" key="1">
    <citation type="submission" date="2024-06" db="EMBL/GenBank/DDBJ databases">
        <authorList>
            <person name="Coelho C."/>
            <person name="Bento M."/>
            <person name="Garcia E."/>
            <person name="Camelo A."/>
            <person name="Brandao I."/>
            <person name="Espirito Santo C."/>
            <person name="Trovao J."/>
            <person name="Verissimo A."/>
            <person name="Costa J."/>
            <person name="Tiago I."/>
        </authorList>
    </citation>
    <scope>NUCLEOTIDE SEQUENCE</scope>
    <source>
        <strain evidence="2">KWT182</strain>
    </source>
</reference>
<evidence type="ECO:0000313" key="2">
    <source>
        <dbReference type="EMBL" id="XBS68859.1"/>
    </source>
</evidence>
<dbReference type="PANTHER" id="PTHR18964">
    <property type="entry name" value="ROK (REPRESSOR, ORF, KINASE) FAMILY"/>
    <property type="match status" value="1"/>
</dbReference>
<gene>
    <name evidence="2" type="ORF">ABK905_20180</name>
</gene>
<accession>A0AAU7Q6T8</accession>
<protein>
    <submittedName>
        <fullName evidence="2">ROK family protein</fullName>
    </submittedName>
</protein>
<dbReference type="InterPro" id="IPR043129">
    <property type="entry name" value="ATPase_NBD"/>
</dbReference>
<name>A0AAU7Q6T8_9GAMM</name>
<dbReference type="PANTHER" id="PTHR18964:SF149">
    <property type="entry name" value="BIFUNCTIONAL UDP-N-ACETYLGLUCOSAMINE 2-EPIMERASE_N-ACETYLMANNOSAMINE KINASE"/>
    <property type="match status" value="1"/>
</dbReference>
<dbReference type="Pfam" id="PF00480">
    <property type="entry name" value="ROK"/>
    <property type="match status" value="1"/>
</dbReference>
<dbReference type="Gene3D" id="3.30.420.40">
    <property type="match status" value="2"/>
</dbReference>
<dbReference type="AlphaFoldDB" id="A0AAU7Q6T8"/>
<evidence type="ECO:0000256" key="1">
    <source>
        <dbReference type="ARBA" id="ARBA00006479"/>
    </source>
</evidence>
<organism evidence="2">
    <name type="scientific">Acerihabitans sp. KWT182</name>
    <dbReference type="NCBI Taxonomy" id="3157919"/>
    <lineage>
        <taxon>Bacteria</taxon>
        <taxon>Pseudomonadati</taxon>
        <taxon>Pseudomonadota</taxon>
        <taxon>Gammaproteobacteria</taxon>
        <taxon>Enterobacterales</taxon>
        <taxon>Pectobacteriaceae</taxon>
        <taxon>Acerihabitans</taxon>
    </lineage>
</organism>
<dbReference type="InterPro" id="IPR036390">
    <property type="entry name" value="WH_DNA-bd_sf"/>
</dbReference>
<dbReference type="SUPFAM" id="SSF46785">
    <property type="entry name" value="Winged helix' DNA-binding domain"/>
    <property type="match status" value="1"/>
</dbReference>
<dbReference type="InterPro" id="IPR000600">
    <property type="entry name" value="ROK"/>
</dbReference>
<dbReference type="SUPFAM" id="SSF53067">
    <property type="entry name" value="Actin-like ATPase domain"/>
    <property type="match status" value="1"/>
</dbReference>
<dbReference type="InterPro" id="IPR036388">
    <property type="entry name" value="WH-like_DNA-bd_sf"/>
</dbReference>
<dbReference type="Gene3D" id="1.10.10.10">
    <property type="entry name" value="Winged helix-like DNA-binding domain superfamily/Winged helix DNA-binding domain"/>
    <property type="match status" value="1"/>
</dbReference>
<comment type="similarity">
    <text evidence="1">Belongs to the ROK (NagC/XylR) family.</text>
</comment>
<proteinExistence type="inferred from homology"/>
<dbReference type="EMBL" id="CP157947">
    <property type="protein sequence ID" value="XBS68859.1"/>
    <property type="molecule type" value="Genomic_DNA"/>
</dbReference>